<dbReference type="AlphaFoldDB" id="A0A0D2Y473"/>
<sequence>MPGFISGHSANEKRFSIGKCNEQLSFQQQKLPEACTSVPSNPAPHLTQARPSPEPA</sequence>
<organism evidence="1 2">
    <name type="scientific">Fusarium oxysporum (strain Fo5176)</name>
    <name type="common">Fusarium vascular wilt</name>
    <dbReference type="NCBI Taxonomy" id="660025"/>
    <lineage>
        <taxon>Eukaryota</taxon>
        <taxon>Fungi</taxon>
        <taxon>Dikarya</taxon>
        <taxon>Ascomycota</taxon>
        <taxon>Pezizomycotina</taxon>
        <taxon>Sordariomycetes</taxon>
        <taxon>Hypocreomycetidae</taxon>
        <taxon>Hypocreales</taxon>
        <taxon>Nectriaceae</taxon>
        <taxon>Fusarium</taxon>
        <taxon>Fusarium oxysporum species complex</taxon>
    </lineage>
</organism>
<dbReference type="Proteomes" id="UP000002489">
    <property type="component" value="Unassembled WGS sequence"/>
</dbReference>
<dbReference type="VEuPathDB" id="FungiDB:FOXG_11075"/>
<evidence type="ECO:0000313" key="2">
    <source>
        <dbReference type="Proteomes" id="UP000002489"/>
    </source>
</evidence>
<proteinExistence type="predicted"/>
<dbReference type="EnsemblFungi" id="FOXG_11075T0">
    <property type="protein sequence ID" value="FOXG_11075P0"/>
    <property type="gene ID" value="FOXG_11075"/>
</dbReference>
<gene>
    <name evidence="1" type="primary">28952503</name>
</gene>
<reference evidence="2" key="1">
    <citation type="journal article" date="2012" name="Mol. Plant Microbe Interact.">
        <title>A highly conserved effector in Fusarium oxysporum is required for full virulence on Arabidopsis.</title>
        <authorList>
            <person name="Thatcher L.F."/>
            <person name="Gardiner D.M."/>
            <person name="Kazan K."/>
            <person name="Manners J."/>
        </authorList>
    </citation>
    <scope>NUCLEOTIDE SEQUENCE [LARGE SCALE GENOMIC DNA]</scope>
    <source>
        <strain evidence="2">Fo5176</strain>
    </source>
</reference>
<protein>
    <submittedName>
        <fullName evidence="1">Uncharacterized protein</fullName>
    </submittedName>
</protein>
<accession>A0A0D2Y473</accession>
<evidence type="ECO:0000313" key="1">
    <source>
        <dbReference type="EnsemblFungi" id="FOXG_11075P0"/>
    </source>
</evidence>
<name>A0A0D2Y473_FUSOF</name>
<reference evidence="1" key="2">
    <citation type="submission" date="2025-08" db="UniProtKB">
        <authorList>
            <consortium name="EnsemblFungi"/>
        </authorList>
    </citation>
    <scope>IDENTIFICATION</scope>
    <source>
        <strain evidence="1">4287 / CBS 123668 / FGSC 9935 / NRRL 34936</strain>
    </source>
</reference>